<comment type="caution">
    <text evidence="2">The sequence shown here is derived from an EMBL/GenBank/DDBJ whole genome shotgun (WGS) entry which is preliminary data.</text>
</comment>
<reference evidence="2" key="1">
    <citation type="submission" date="2021-03" db="EMBL/GenBank/DDBJ databases">
        <title>Draft genome sequence of rust myrtle Austropuccinia psidii MF-1, a brazilian biotype.</title>
        <authorList>
            <person name="Quecine M.C."/>
            <person name="Pachon D.M.R."/>
            <person name="Bonatelli M.L."/>
            <person name="Correr F.H."/>
            <person name="Franceschini L.M."/>
            <person name="Leite T.F."/>
            <person name="Margarido G.R.A."/>
            <person name="Almeida C.A."/>
            <person name="Ferrarezi J.A."/>
            <person name="Labate C.A."/>
        </authorList>
    </citation>
    <scope>NUCLEOTIDE SEQUENCE</scope>
    <source>
        <strain evidence="2">MF-1</strain>
    </source>
</reference>
<name>A0A9Q3JVG0_9BASI</name>
<evidence type="ECO:0000313" key="2">
    <source>
        <dbReference type="EMBL" id="MBW0569071.1"/>
    </source>
</evidence>
<gene>
    <name evidence="2" type="ORF">O181_108786</name>
</gene>
<evidence type="ECO:0000256" key="1">
    <source>
        <dbReference type="SAM" id="MobiDB-lite"/>
    </source>
</evidence>
<feature type="compositionally biased region" description="Pro residues" evidence="1">
    <location>
        <begin position="172"/>
        <end position="182"/>
    </location>
</feature>
<feature type="compositionally biased region" description="Polar residues" evidence="1">
    <location>
        <begin position="123"/>
        <end position="138"/>
    </location>
</feature>
<keyword evidence="3" id="KW-1185">Reference proteome</keyword>
<proteinExistence type="predicted"/>
<protein>
    <submittedName>
        <fullName evidence="2">Uncharacterized protein</fullName>
    </submittedName>
</protein>
<dbReference type="EMBL" id="AVOT02083740">
    <property type="protein sequence ID" value="MBW0569071.1"/>
    <property type="molecule type" value="Genomic_DNA"/>
</dbReference>
<dbReference type="Proteomes" id="UP000765509">
    <property type="component" value="Unassembled WGS sequence"/>
</dbReference>
<feature type="compositionally biased region" description="Polar residues" evidence="1">
    <location>
        <begin position="147"/>
        <end position="161"/>
    </location>
</feature>
<evidence type="ECO:0000313" key="3">
    <source>
        <dbReference type="Proteomes" id="UP000765509"/>
    </source>
</evidence>
<organism evidence="2 3">
    <name type="scientific">Austropuccinia psidii MF-1</name>
    <dbReference type="NCBI Taxonomy" id="1389203"/>
    <lineage>
        <taxon>Eukaryota</taxon>
        <taxon>Fungi</taxon>
        <taxon>Dikarya</taxon>
        <taxon>Basidiomycota</taxon>
        <taxon>Pucciniomycotina</taxon>
        <taxon>Pucciniomycetes</taxon>
        <taxon>Pucciniales</taxon>
        <taxon>Sphaerophragmiaceae</taxon>
        <taxon>Austropuccinia</taxon>
    </lineage>
</organism>
<sequence>MLADKHSRNACLLSAPSNNARRGAPNQDTLTRTPLWSTIMKVFASWNGVPDPKLADRNASGQLAWFLQVSTCPPPLLGHHPMVTLLLDWRKVIIWPIKDGNGKRRFKLRPIFSMSCHPWDSNSKVKQNQLNPLQQDSPIPSLPCRQTPRQLTPGLSGNQWLEASFHEYSQPNEPPIPGPSPSSEPHEDPTTRKPKHEVSPTLWYSTPIIPVLSLPNNQKK</sequence>
<dbReference type="AlphaFoldDB" id="A0A9Q3JVG0"/>
<accession>A0A9Q3JVG0</accession>
<feature type="region of interest" description="Disordered" evidence="1">
    <location>
        <begin position="123"/>
        <end position="201"/>
    </location>
</feature>